<reference evidence="4 5" key="1">
    <citation type="journal article" date="2016" name="Nat. Commun.">
        <title>Thousands of microbial genomes shed light on interconnected biogeochemical processes in an aquifer system.</title>
        <authorList>
            <person name="Anantharaman K."/>
            <person name="Brown C.T."/>
            <person name="Hug L.A."/>
            <person name="Sharon I."/>
            <person name="Castelle C.J."/>
            <person name="Probst A.J."/>
            <person name="Thomas B.C."/>
            <person name="Singh A."/>
            <person name="Wilkins M.J."/>
            <person name="Karaoz U."/>
            <person name="Brodie E.L."/>
            <person name="Williams K.H."/>
            <person name="Hubbard S.S."/>
            <person name="Banfield J.F."/>
        </authorList>
    </citation>
    <scope>NUCLEOTIDE SEQUENCE [LARGE SCALE GENOMIC DNA]</scope>
</reference>
<comment type="similarity">
    <text evidence="1">Belongs to the bacterial sugar transferase family.</text>
</comment>
<gene>
    <name evidence="4" type="ORF">A3D77_02820</name>
</gene>
<proteinExistence type="inferred from homology"/>
<evidence type="ECO:0000313" key="4">
    <source>
        <dbReference type="EMBL" id="OGG15605.1"/>
    </source>
</evidence>
<keyword evidence="2" id="KW-1133">Transmembrane helix</keyword>
<dbReference type="PANTHER" id="PTHR30576:SF10">
    <property type="entry name" value="SLL5057 PROTEIN"/>
    <property type="match status" value="1"/>
</dbReference>
<name>A0A1F5ZTE6_9BACT</name>
<feature type="transmembrane region" description="Helical" evidence="2">
    <location>
        <begin position="6"/>
        <end position="33"/>
    </location>
</feature>
<evidence type="ECO:0000313" key="5">
    <source>
        <dbReference type="Proteomes" id="UP000176923"/>
    </source>
</evidence>
<evidence type="ECO:0000256" key="2">
    <source>
        <dbReference type="SAM" id="Phobius"/>
    </source>
</evidence>
<keyword evidence="2" id="KW-0812">Transmembrane</keyword>
<organism evidence="4 5">
    <name type="scientific">Candidatus Gottesmanbacteria bacterium RIFCSPHIGHO2_02_FULL_39_11</name>
    <dbReference type="NCBI Taxonomy" id="1798382"/>
    <lineage>
        <taxon>Bacteria</taxon>
        <taxon>Candidatus Gottesmaniibacteriota</taxon>
    </lineage>
</organism>
<dbReference type="AlphaFoldDB" id="A0A1F5ZTE6"/>
<dbReference type="Pfam" id="PF02397">
    <property type="entry name" value="Bac_transf"/>
    <property type="match status" value="1"/>
</dbReference>
<feature type="domain" description="Bacterial sugar transferase" evidence="3">
    <location>
        <begin position="9"/>
        <end position="190"/>
    </location>
</feature>
<evidence type="ECO:0000259" key="3">
    <source>
        <dbReference type="Pfam" id="PF02397"/>
    </source>
</evidence>
<dbReference type="PANTHER" id="PTHR30576">
    <property type="entry name" value="COLANIC BIOSYNTHESIS UDP-GLUCOSE LIPID CARRIER TRANSFERASE"/>
    <property type="match status" value="1"/>
</dbReference>
<dbReference type="EMBL" id="MFJL01000022">
    <property type="protein sequence ID" value="OGG15605.1"/>
    <property type="molecule type" value="Genomic_DNA"/>
</dbReference>
<dbReference type="GO" id="GO:0016780">
    <property type="term" value="F:phosphotransferase activity, for other substituted phosphate groups"/>
    <property type="evidence" value="ECO:0007669"/>
    <property type="project" value="TreeGrafter"/>
</dbReference>
<dbReference type="InterPro" id="IPR003362">
    <property type="entry name" value="Bact_transf"/>
</dbReference>
<evidence type="ECO:0000256" key="1">
    <source>
        <dbReference type="ARBA" id="ARBA00006464"/>
    </source>
</evidence>
<dbReference type="STRING" id="1798382.A3D77_02820"/>
<protein>
    <recommendedName>
        <fullName evidence="3">Bacterial sugar transferase domain-containing protein</fullName>
    </recommendedName>
</protein>
<accession>A0A1F5ZTE6</accession>
<dbReference type="Proteomes" id="UP000176923">
    <property type="component" value="Unassembled WGS sequence"/>
</dbReference>
<comment type="caution">
    <text evidence="4">The sequence shown here is derived from an EMBL/GenBank/DDBJ whole genome shotgun (WGS) entry which is preliminary data.</text>
</comment>
<sequence length="192" mass="22209">MIRHQAYKIIAFILFIPAIFIFLILYVPVVAASRGSFFFKQKRIGKDEKPFTMYKIRTMQADAEYIKHTLLKKNQADGPVFKIKNDPRFTGIGRVLAQYGVDELPQIFNIIKGEMSFVGPRPLPVDEAKKIPQKYQIRQSVLPGITSLWVAKGSHSRLNFKEWMESDLEYIENNSLFEDMRIIILTIKGLLL</sequence>
<keyword evidence="2" id="KW-0472">Membrane</keyword>